<evidence type="ECO:0000313" key="2">
    <source>
        <dbReference type="EMBL" id="MCH8615974.1"/>
    </source>
</evidence>
<dbReference type="EMBL" id="JAKZHW010000001">
    <property type="protein sequence ID" value="MCH8615974.1"/>
    <property type="molecule type" value="Genomic_DNA"/>
</dbReference>
<dbReference type="RefSeq" id="WP_241446807.1">
    <property type="nucleotide sequence ID" value="NZ_JAKZHW010000001.1"/>
</dbReference>
<reference evidence="2 3" key="1">
    <citation type="submission" date="2022-03" db="EMBL/GenBank/DDBJ databases">
        <authorList>
            <person name="Jo J.-H."/>
            <person name="Im W.-T."/>
        </authorList>
    </citation>
    <scope>NUCLEOTIDE SEQUENCE [LARGE SCALE GENOMIC DNA]</scope>
    <source>
        <strain evidence="2 3">SM33</strain>
    </source>
</reference>
<feature type="region of interest" description="Disordered" evidence="1">
    <location>
        <begin position="82"/>
        <end position="167"/>
    </location>
</feature>
<dbReference type="Proteomes" id="UP001203058">
    <property type="component" value="Unassembled WGS sequence"/>
</dbReference>
<name>A0ABS9VLY3_9SPHN</name>
<evidence type="ECO:0008006" key="4">
    <source>
        <dbReference type="Google" id="ProtNLM"/>
    </source>
</evidence>
<sequence>MAKTPKTSARKQKLKVFRTPIGFHDAYVAAPSQKAALEAWGAEANLFAQNIAEQVTDPELMEEPLANPGQVIRRLRGSEEEHVAALGKQKLPKRVEKAEPIKPASRGPKPSRDELDAAEAALEKAEKKQRKELREFDEKLEALQRKRRDLQRKHEAKRDALAEARDEAKAAYERAVRRWER</sequence>
<comment type="caution">
    <text evidence="2">The sequence shown here is derived from an EMBL/GenBank/DDBJ whole genome shotgun (WGS) entry which is preliminary data.</text>
</comment>
<evidence type="ECO:0000256" key="1">
    <source>
        <dbReference type="SAM" id="MobiDB-lite"/>
    </source>
</evidence>
<gene>
    <name evidence="2" type="ORF">LZ016_07660</name>
</gene>
<organism evidence="2 3">
    <name type="scientific">Sphingomonas telluris</name>
    <dbReference type="NCBI Taxonomy" id="2907998"/>
    <lineage>
        <taxon>Bacteria</taxon>
        <taxon>Pseudomonadati</taxon>
        <taxon>Pseudomonadota</taxon>
        <taxon>Alphaproteobacteria</taxon>
        <taxon>Sphingomonadales</taxon>
        <taxon>Sphingomonadaceae</taxon>
        <taxon>Sphingomonas</taxon>
    </lineage>
</organism>
<feature type="compositionally biased region" description="Basic and acidic residues" evidence="1">
    <location>
        <begin position="152"/>
        <end position="167"/>
    </location>
</feature>
<protein>
    <recommendedName>
        <fullName evidence="4">Cell envelope biogenesis protein TolA</fullName>
    </recommendedName>
</protein>
<feature type="compositionally biased region" description="Basic and acidic residues" evidence="1">
    <location>
        <begin position="132"/>
        <end position="144"/>
    </location>
</feature>
<keyword evidence="3" id="KW-1185">Reference proteome</keyword>
<feature type="compositionally biased region" description="Basic and acidic residues" evidence="1">
    <location>
        <begin position="110"/>
        <end position="126"/>
    </location>
</feature>
<accession>A0ABS9VLY3</accession>
<evidence type="ECO:0000313" key="3">
    <source>
        <dbReference type="Proteomes" id="UP001203058"/>
    </source>
</evidence>
<proteinExistence type="predicted"/>